<organism evidence="1 2">
    <name type="scientific">Algibacter lectus</name>
    <dbReference type="NCBI Taxonomy" id="221126"/>
    <lineage>
        <taxon>Bacteria</taxon>
        <taxon>Pseudomonadati</taxon>
        <taxon>Bacteroidota</taxon>
        <taxon>Flavobacteriia</taxon>
        <taxon>Flavobacteriales</taxon>
        <taxon>Flavobacteriaceae</taxon>
        <taxon>Algibacter</taxon>
    </lineage>
</organism>
<dbReference type="STRING" id="221126.SAMN04489722_101474"/>
<proteinExistence type="predicted"/>
<name>A0A090WUB7_9FLAO</name>
<dbReference type="Gene3D" id="3.40.50.1820">
    <property type="entry name" value="alpha/beta hydrolase"/>
    <property type="match status" value="1"/>
</dbReference>
<dbReference type="PANTHER" id="PTHR48098">
    <property type="entry name" value="ENTEROCHELIN ESTERASE-RELATED"/>
    <property type="match status" value="1"/>
</dbReference>
<dbReference type="EMBL" id="BBNU01000011">
    <property type="protein sequence ID" value="GAL80596.1"/>
    <property type="molecule type" value="Genomic_DNA"/>
</dbReference>
<dbReference type="AlphaFoldDB" id="A0A090WUB7"/>
<accession>A0A090WUB7</accession>
<comment type="caution">
    <text evidence="1">The sequence shown here is derived from an EMBL/GenBank/DDBJ whole genome shotgun (WGS) entry which is preliminary data.</text>
</comment>
<dbReference type="GO" id="GO:0016747">
    <property type="term" value="F:acyltransferase activity, transferring groups other than amino-acyl groups"/>
    <property type="evidence" value="ECO:0007669"/>
    <property type="project" value="TreeGrafter"/>
</dbReference>
<dbReference type="InterPro" id="IPR050583">
    <property type="entry name" value="Mycobacterial_A85_antigen"/>
</dbReference>
<dbReference type="Pfam" id="PF00756">
    <property type="entry name" value="Esterase"/>
    <property type="match status" value="1"/>
</dbReference>
<dbReference type="SUPFAM" id="SSF53474">
    <property type="entry name" value="alpha/beta-Hydrolases"/>
    <property type="match status" value="1"/>
</dbReference>
<dbReference type="InterPro" id="IPR000801">
    <property type="entry name" value="Esterase-like"/>
</dbReference>
<gene>
    <name evidence="1" type="ORF">JCM19274_1222</name>
</gene>
<dbReference type="PANTHER" id="PTHR48098:SF1">
    <property type="entry name" value="DIACYLGLYCEROL ACYLTRANSFERASE_MYCOLYLTRANSFERASE AG85A"/>
    <property type="match status" value="1"/>
</dbReference>
<evidence type="ECO:0000313" key="2">
    <source>
        <dbReference type="Proteomes" id="UP000029643"/>
    </source>
</evidence>
<dbReference type="RefSeq" id="WP_227806070.1">
    <property type="nucleotide sequence ID" value="NZ_BBNU01000011.1"/>
</dbReference>
<reference evidence="1 2" key="1">
    <citation type="journal article" date="2014" name="Genome Announc.">
        <title>Draft Genome Sequences of Marine Flavobacterium Algibacter lectus Strains SS8 and NR4.</title>
        <authorList>
            <person name="Takatani N."/>
            <person name="Nakanishi M."/>
            <person name="Meirelles P."/>
            <person name="Mino S."/>
            <person name="Suda W."/>
            <person name="Oshima K."/>
            <person name="Hattori M."/>
            <person name="Ohkuma M."/>
            <person name="Hosokawa M."/>
            <person name="Miyashita K."/>
            <person name="Thompson F.L."/>
            <person name="Niwa A."/>
            <person name="Sawabe T."/>
            <person name="Sawabe T."/>
        </authorList>
    </citation>
    <scope>NUCLEOTIDE SEQUENCE [LARGE SCALE GENOMIC DNA]</scope>
    <source>
        <strain evidence="2">JCM19274</strain>
    </source>
</reference>
<protein>
    <submittedName>
        <fullName evidence="1">Putative esterase</fullName>
    </submittedName>
</protein>
<sequence length="174" mass="19858">MAYGGDGSAYLPHNSKNFENWIVEDVNNAIIENIDCTSTKSNLFISGLSMGGYGALRLGAKHTETYSAISGHSSITDITQMHLFVEEDEALYTEKEQTETSVFDMMLSNKNNLPPTRFDCGKDDLLIEHNRKLHNQLIAQKIPHVYEEFEGAHEWPYWQEHIKKSLLFFNNINT</sequence>
<evidence type="ECO:0000313" key="1">
    <source>
        <dbReference type="EMBL" id="GAL80596.1"/>
    </source>
</evidence>
<dbReference type="InterPro" id="IPR029058">
    <property type="entry name" value="AB_hydrolase_fold"/>
</dbReference>
<dbReference type="Proteomes" id="UP000029643">
    <property type="component" value="Unassembled WGS sequence"/>
</dbReference>